<dbReference type="VEuPathDB" id="FungiDB:DFL_009147"/>
<organism evidence="3 4">
    <name type="scientific">Arthrobotrys flagrans</name>
    <name type="common">Nematode-trapping fungus</name>
    <name type="synonym">Trichothecium flagrans</name>
    <dbReference type="NCBI Taxonomy" id="97331"/>
    <lineage>
        <taxon>Eukaryota</taxon>
        <taxon>Fungi</taxon>
        <taxon>Dikarya</taxon>
        <taxon>Ascomycota</taxon>
        <taxon>Pezizomycotina</taxon>
        <taxon>Orbiliomycetes</taxon>
        <taxon>Orbiliales</taxon>
        <taxon>Orbiliaceae</taxon>
        <taxon>Arthrobotrys</taxon>
    </lineage>
</organism>
<proteinExistence type="predicted"/>
<evidence type="ECO:0000256" key="2">
    <source>
        <dbReference type="SAM" id="MobiDB-lite"/>
    </source>
</evidence>
<protein>
    <submittedName>
        <fullName evidence="3">Uncharacterized protein</fullName>
    </submittedName>
</protein>
<evidence type="ECO:0000256" key="1">
    <source>
        <dbReference type="SAM" id="Coils"/>
    </source>
</evidence>
<feature type="coiled-coil region" evidence="1">
    <location>
        <begin position="296"/>
        <end position="323"/>
    </location>
</feature>
<evidence type="ECO:0000313" key="4">
    <source>
        <dbReference type="Proteomes" id="UP000283090"/>
    </source>
</evidence>
<feature type="region of interest" description="Disordered" evidence="2">
    <location>
        <begin position="230"/>
        <end position="258"/>
    </location>
</feature>
<evidence type="ECO:0000313" key="3">
    <source>
        <dbReference type="EMBL" id="RVD81278.1"/>
    </source>
</evidence>
<accession>A0A436ZQT7</accession>
<keyword evidence="1" id="KW-0175">Coiled coil</keyword>
<keyword evidence="4" id="KW-1185">Reference proteome</keyword>
<dbReference type="RefSeq" id="XP_067486822.1">
    <property type="nucleotide sequence ID" value="XM_067638988.1"/>
</dbReference>
<dbReference type="AlphaFoldDB" id="A0A436ZQT7"/>
<sequence length="365" mass="41101">MFHSRKSKNIKDLPAYSSLRASGATKPVAEKPEAKDTGSAQKRKLGTFSEDNDLQSDLQLAKRIRRAKDLVAKLESLNEKGPKGLADTKNTPVTPQNKVLGDLKIRDYTTPKTTGSDKAIRLLVEERMNKEAKYQGLPERTRAIVLNARCHAEEKKAKVEELKTRRANVERWASFRNRLERGRLPADRHLWGPMLLGEKRVTRGWVDQEDTDKDVQDILKRWSAVVEGMSKAPVSPREDREAAEGAAEKGKKGPAGPAFDALRAKFERGEIKKKEMVKKVSDELTKANIVRLTAKYEALMADHERAFDEVVKAERELLELRGKVAKLPIGNSRAVAEFAEEIIKSSTKVVEEVGKKEKVLYTFSY</sequence>
<dbReference type="GeneID" id="93591458"/>
<feature type="compositionally biased region" description="Basic and acidic residues" evidence="2">
    <location>
        <begin position="236"/>
        <end position="251"/>
    </location>
</feature>
<gene>
    <name evidence="3" type="ORF">DFL_009147</name>
</gene>
<reference evidence="3 4" key="1">
    <citation type="submission" date="2019-01" db="EMBL/GenBank/DDBJ databases">
        <title>Intercellular communication is required for trap formation in the nematode-trapping fungus Duddingtonia flagrans.</title>
        <authorList>
            <person name="Youssar L."/>
            <person name="Wernet V."/>
            <person name="Hensel N."/>
            <person name="Hildebrandt H.-G."/>
            <person name="Fischer R."/>
        </authorList>
    </citation>
    <scope>NUCLEOTIDE SEQUENCE [LARGE SCALE GENOMIC DNA]</scope>
    <source>
        <strain evidence="3 4">CBS H-5679</strain>
    </source>
</reference>
<dbReference type="Proteomes" id="UP000283090">
    <property type="component" value="Unassembled WGS sequence"/>
</dbReference>
<feature type="region of interest" description="Disordered" evidence="2">
    <location>
        <begin position="1"/>
        <end position="50"/>
    </location>
</feature>
<comment type="caution">
    <text evidence="3">The sequence shown here is derived from an EMBL/GenBank/DDBJ whole genome shotgun (WGS) entry which is preliminary data.</text>
</comment>
<dbReference type="EMBL" id="SAEB01000012">
    <property type="protein sequence ID" value="RVD81278.1"/>
    <property type="molecule type" value="Genomic_DNA"/>
</dbReference>
<name>A0A436ZQT7_ARTFL</name>
<dbReference type="OrthoDB" id="5337041at2759"/>